<proteinExistence type="predicted"/>
<dbReference type="InterPro" id="IPR038928">
    <property type="entry name" value="LAZY1"/>
</dbReference>
<reference evidence="1 2" key="1">
    <citation type="submission" date="2015-01" db="EMBL/GenBank/DDBJ databases">
        <title>Genome of allotetraploid Gossypium barbadense reveals genomic plasticity and fiber elongation in cotton evolution.</title>
        <authorList>
            <person name="Chen X."/>
            <person name="Liu X."/>
            <person name="Zhao B."/>
            <person name="Zheng H."/>
            <person name="Hu Y."/>
            <person name="Lu G."/>
            <person name="Yang C."/>
            <person name="Chen J."/>
            <person name="Shan C."/>
            <person name="Zhang L."/>
            <person name="Zhou Y."/>
            <person name="Wang L."/>
            <person name="Guo W."/>
            <person name="Bai Y."/>
            <person name="Ruan J."/>
            <person name="Shangguan X."/>
            <person name="Mao Y."/>
            <person name="Jiang J."/>
            <person name="Zhu Y."/>
            <person name="Lei J."/>
            <person name="Kang H."/>
            <person name="Chen S."/>
            <person name="He X."/>
            <person name="Wang R."/>
            <person name="Wang Y."/>
            <person name="Chen J."/>
            <person name="Wang L."/>
            <person name="Yu S."/>
            <person name="Wang B."/>
            <person name="Wei J."/>
            <person name="Song S."/>
            <person name="Lu X."/>
            <person name="Gao Z."/>
            <person name="Gu W."/>
            <person name="Deng X."/>
            <person name="Ma D."/>
            <person name="Wang S."/>
            <person name="Liang W."/>
            <person name="Fang L."/>
            <person name="Cai C."/>
            <person name="Zhu X."/>
            <person name="Zhou B."/>
            <person name="Zhang Y."/>
            <person name="Chen Z."/>
            <person name="Xu S."/>
            <person name="Zhu R."/>
            <person name="Wang S."/>
            <person name="Zhang T."/>
            <person name="Zhao G."/>
        </authorList>
    </citation>
    <scope>NUCLEOTIDE SEQUENCE [LARGE SCALE GENOMIC DNA]</scope>
    <source>
        <strain evidence="2">cv. Xinhai21</strain>
        <tissue evidence="1">Leaf</tissue>
    </source>
</reference>
<sequence>MRHKLRPNNIQPFKDFTIAQSSLNGEDFPPKSTFGYGYKSKSESENSFIEIEAKGVEDNFEDEALTIILGLFNGFLTIGTVGFELVISEQLTPTFTMPWDSIANEKNDVTENSLKFFNDEVDKFLEVGA</sequence>
<name>A0A2P5WHQ3_GOSBA</name>
<organism evidence="1 2">
    <name type="scientific">Gossypium barbadense</name>
    <name type="common">Sea Island cotton</name>
    <name type="synonym">Hibiscus barbadensis</name>
    <dbReference type="NCBI Taxonomy" id="3634"/>
    <lineage>
        <taxon>Eukaryota</taxon>
        <taxon>Viridiplantae</taxon>
        <taxon>Streptophyta</taxon>
        <taxon>Embryophyta</taxon>
        <taxon>Tracheophyta</taxon>
        <taxon>Spermatophyta</taxon>
        <taxon>Magnoliopsida</taxon>
        <taxon>eudicotyledons</taxon>
        <taxon>Gunneridae</taxon>
        <taxon>Pentapetalae</taxon>
        <taxon>rosids</taxon>
        <taxon>malvids</taxon>
        <taxon>Malvales</taxon>
        <taxon>Malvaceae</taxon>
        <taxon>Malvoideae</taxon>
        <taxon>Gossypium</taxon>
    </lineage>
</organism>
<dbReference type="OrthoDB" id="780166at2759"/>
<dbReference type="Proteomes" id="UP000239757">
    <property type="component" value="Unassembled WGS sequence"/>
</dbReference>
<gene>
    <name evidence="1" type="ORF">GOBAR_AA30064</name>
</gene>
<evidence type="ECO:0000313" key="2">
    <source>
        <dbReference type="Proteomes" id="UP000239757"/>
    </source>
</evidence>
<dbReference type="PANTHER" id="PTHR34959">
    <property type="entry name" value="PROTEIN LAZY 1"/>
    <property type="match status" value="1"/>
</dbReference>
<dbReference type="PANTHER" id="PTHR34959:SF4">
    <property type="entry name" value="PROTEIN LAZY 1"/>
    <property type="match status" value="1"/>
</dbReference>
<evidence type="ECO:0000313" key="1">
    <source>
        <dbReference type="EMBL" id="PPR90620.1"/>
    </source>
</evidence>
<dbReference type="AlphaFoldDB" id="A0A2P5WHQ3"/>
<protein>
    <submittedName>
        <fullName evidence="1">Uncharacterized protein</fullName>
    </submittedName>
</protein>
<dbReference type="GO" id="GO:2000012">
    <property type="term" value="P:regulation of auxin polar transport"/>
    <property type="evidence" value="ECO:0007669"/>
    <property type="project" value="InterPro"/>
</dbReference>
<accession>A0A2P5WHQ3</accession>
<dbReference type="EMBL" id="KZ667561">
    <property type="protein sequence ID" value="PPR90620.1"/>
    <property type="molecule type" value="Genomic_DNA"/>
</dbReference>
<dbReference type="GO" id="GO:0009630">
    <property type="term" value="P:gravitropism"/>
    <property type="evidence" value="ECO:0007669"/>
    <property type="project" value="InterPro"/>
</dbReference>